<dbReference type="EMBL" id="JAMQOS010000002">
    <property type="protein sequence ID" value="MDS0282037.1"/>
    <property type="molecule type" value="Genomic_DNA"/>
</dbReference>
<name>A0ABU2FP58_9EURY</name>
<feature type="domain" description="SpoVT-AbrB" evidence="1">
    <location>
        <begin position="7"/>
        <end position="46"/>
    </location>
</feature>
<evidence type="ECO:0000259" key="1">
    <source>
        <dbReference type="Pfam" id="PF04014"/>
    </source>
</evidence>
<dbReference type="SUPFAM" id="SSF109755">
    <property type="entry name" value="PhoU-like"/>
    <property type="match status" value="1"/>
</dbReference>
<keyword evidence="3" id="KW-1185">Reference proteome</keyword>
<dbReference type="RefSeq" id="WP_310899869.1">
    <property type="nucleotide sequence ID" value="NZ_JAMQOS010000002.1"/>
</dbReference>
<dbReference type="GO" id="GO:0003677">
    <property type="term" value="F:DNA binding"/>
    <property type="evidence" value="ECO:0007669"/>
    <property type="project" value="UniProtKB-KW"/>
</dbReference>
<dbReference type="InterPro" id="IPR007159">
    <property type="entry name" value="SpoVT-AbrB_dom"/>
</dbReference>
<comment type="caution">
    <text evidence="2">The sequence shown here is derived from an EMBL/GenBank/DDBJ whole genome shotgun (WGS) entry which is preliminary data.</text>
</comment>
<gene>
    <name evidence="2" type="ORF">NDI86_07860</name>
</gene>
<dbReference type="InterPro" id="IPR038078">
    <property type="entry name" value="PhoU-like_sf"/>
</dbReference>
<evidence type="ECO:0000313" key="2">
    <source>
        <dbReference type="EMBL" id="MDS0282037.1"/>
    </source>
</evidence>
<protein>
    <submittedName>
        <fullName evidence="2">AbrB/MazE/SpoVT family DNA-binding domain-containing protein</fullName>
    </submittedName>
</protein>
<organism evidence="2 3">
    <name type="scientific">Haloarcula onubensis</name>
    <dbReference type="NCBI Taxonomy" id="2950539"/>
    <lineage>
        <taxon>Archaea</taxon>
        <taxon>Methanobacteriati</taxon>
        <taxon>Methanobacteriota</taxon>
        <taxon>Stenosarchaea group</taxon>
        <taxon>Halobacteria</taxon>
        <taxon>Halobacteriales</taxon>
        <taxon>Haloarculaceae</taxon>
        <taxon>Haloarcula</taxon>
    </lineage>
</organism>
<accession>A0ABU2FP58</accession>
<dbReference type="Gene3D" id="1.20.58.220">
    <property type="entry name" value="Phosphate transport system protein phou homolog 2, domain 2"/>
    <property type="match status" value="1"/>
</dbReference>
<sequence length="351" mass="37222">METRKIQQVGGGTYTVSLPKEWATAADIEPGAVVALHSHIDGTLVVQTGIEERNGEPLSLSVADTEPASLEPMLRAAYAAGIDSLELDAPDGVTDETHRRVDRLTRALTGVTVTDSSDDAIQVRSLLDVEEVSITQSVRQLQFAALSAHREATAALTAASAAPAGGDDGTDRIAAMVDHYFQRGLDSLSVMDSLGLTRPELFDRWVTARELARVADHADRMASVADRLDDPVDPDFAADVDDLADRSRDLVEDAVSVVLDAGDGGTGSAAPDDADVATARRCLDERDDLCAVLDDFDRRLFEADGADYRLTHAVDALRGTTEAAGAVAEVGLQSLLRERCSPGSVDVGQTL</sequence>
<evidence type="ECO:0000313" key="3">
    <source>
        <dbReference type="Proteomes" id="UP001268864"/>
    </source>
</evidence>
<dbReference type="Proteomes" id="UP001268864">
    <property type="component" value="Unassembled WGS sequence"/>
</dbReference>
<keyword evidence="2" id="KW-0238">DNA-binding</keyword>
<dbReference type="Pfam" id="PF04014">
    <property type="entry name" value="MazE_antitoxin"/>
    <property type="match status" value="1"/>
</dbReference>
<proteinExistence type="predicted"/>
<reference evidence="2 3" key="1">
    <citation type="submission" date="2022-06" db="EMBL/GenBank/DDBJ databases">
        <title>Halomicroarcula sp. a new haloarchaeum isolate from saline soil.</title>
        <authorList>
            <person name="Strakova D."/>
            <person name="Galisteo C."/>
            <person name="Sanchez-Porro C."/>
            <person name="Ventosa A."/>
        </authorList>
    </citation>
    <scope>NUCLEOTIDE SEQUENCE [LARGE SCALE GENOMIC DNA]</scope>
    <source>
        <strain evidence="2 3">S3CR25-11</strain>
    </source>
</reference>